<sequence>MAIFDFLKPKTGDVASLETQLQRLLAEKAQVTAEVEAYGSRRADLLLSDSDDDAIVRFDTEHAKACVRLERLEVGEIALLERIAVAKDATFRAAEALRREKSAEDLTQRAVVIDRTFGTLCAQLEEFIAATPPDCIDIKGYREFYGIGSALTPTQVASALLTEALYQRMPDLFEQEGRDIVGNFWSCKLPLRYRKKGSGVSAELPKGNVEIRFLPFSGAADETLIAPMRDKALSLRASEEMREAAE</sequence>
<dbReference type="AlphaFoldDB" id="A0A3G8M4W5"/>
<name>A0A3G8M4W5_9HYPH</name>
<gene>
    <name evidence="2" type="ORF">EHO51_04150</name>
</gene>
<evidence type="ECO:0000256" key="1">
    <source>
        <dbReference type="SAM" id="Coils"/>
    </source>
</evidence>
<organism evidence="2 3">
    <name type="scientific">Methylocystis rosea</name>
    <dbReference type="NCBI Taxonomy" id="173366"/>
    <lineage>
        <taxon>Bacteria</taxon>
        <taxon>Pseudomonadati</taxon>
        <taxon>Pseudomonadota</taxon>
        <taxon>Alphaproteobacteria</taxon>
        <taxon>Hyphomicrobiales</taxon>
        <taxon>Methylocystaceae</taxon>
        <taxon>Methylocystis</taxon>
    </lineage>
</organism>
<proteinExistence type="predicted"/>
<accession>A0A3G8M4W5</accession>
<evidence type="ECO:0000313" key="2">
    <source>
        <dbReference type="EMBL" id="AZG75988.1"/>
    </source>
</evidence>
<keyword evidence="1" id="KW-0175">Coiled coil</keyword>
<protein>
    <submittedName>
        <fullName evidence="2">Uncharacterized protein</fullName>
    </submittedName>
</protein>
<reference evidence="2 3" key="1">
    <citation type="submission" date="2018-11" db="EMBL/GenBank/DDBJ databases">
        <title>Genome squencing of methanotrophic bacteria isolated from alkaline groundwater in Korea.</title>
        <authorList>
            <person name="Nguyen L.N."/>
        </authorList>
    </citation>
    <scope>NUCLEOTIDE SEQUENCE [LARGE SCALE GENOMIC DNA]</scope>
    <source>
        <strain evidence="2 3">GW6</strain>
    </source>
</reference>
<dbReference type="Proteomes" id="UP000273982">
    <property type="component" value="Chromosome"/>
</dbReference>
<dbReference type="EMBL" id="CP034086">
    <property type="protein sequence ID" value="AZG75988.1"/>
    <property type="molecule type" value="Genomic_DNA"/>
</dbReference>
<feature type="coiled-coil region" evidence="1">
    <location>
        <begin position="14"/>
        <end position="41"/>
    </location>
</feature>
<dbReference type="RefSeq" id="WP_124737828.1">
    <property type="nucleotide sequence ID" value="NZ_CP034086.1"/>
</dbReference>
<dbReference type="KEGG" id="mros:EHO51_04150"/>
<evidence type="ECO:0000313" key="3">
    <source>
        <dbReference type="Proteomes" id="UP000273982"/>
    </source>
</evidence>